<evidence type="ECO:0000313" key="2">
    <source>
        <dbReference type="EMBL" id="QJB43228.1"/>
    </source>
</evidence>
<reference evidence="2 3" key="1">
    <citation type="submission" date="2020-04" db="EMBL/GenBank/DDBJ databases">
        <title>Genome-Wide Identification of 5-Methylcytosine Sites in Bacterial Genomes By High-Throughput Sequencing of MspJI Restriction Fragments.</title>
        <authorList>
            <person name="Wu V."/>
        </authorList>
    </citation>
    <scope>NUCLEOTIDE SEQUENCE [LARGE SCALE GENOMIC DNA]</scope>
    <source>
        <strain evidence="2 3">CCAP 1403/13f</strain>
    </source>
</reference>
<protein>
    <submittedName>
        <fullName evidence="2">VWA domain-containing protein</fullName>
    </submittedName>
</protein>
<dbReference type="InterPro" id="IPR052969">
    <property type="entry name" value="Thr-specific_kinase-like"/>
</dbReference>
<dbReference type="EMBL" id="CP051206">
    <property type="protein sequence ID" value="QJB43228.1"/>
    <property type="molecule type" value="Genomic_DNA"/>
</dbReference>
<sequence>MADNQGVTYAVDLVMCIDGTGSMGHLIEEVKSTALKFYEKLEAKMKEKTKKIDQLRAKVIVFRDYWADSPEIAMQCSEFFDLRSQSPDFANFISGIKAEGGGDEPEHGLEGLGLALKSDWQKGNFSKQRYVVVVYTDASAHSLEKGEKPSNYPENIPKTFDELTDYWHEMPVSAKRLVLFAPDASPWTVVSSWENTVHYVSEAGNGLEKVNEDQILDAIANSI</sequence>
<dbReference type="RefSeq" id="WP_168694838.1">
    <property type="nucleotide sequence ID" value="NZ_CP051206.1"/>
</dbReference>
<reference evidence="2 3" key="2">
    <citation type="submission" date="2020-04" db="EMBL/GenBank/DDBJ databases">
        <authorList>
            <person name="Fomenkov A."/>
            <person name="Anton B.P."/>
            <person name="Roberts R.J."/>
        </authorList>
    </citation>
    <scope>NUCLEOTIDE SEQUENCE [LARGE SCALE GENOMIC DNA]</scope>
    <source>
        <strain evidence="2 3">CCAP 1403/13f</strain>
    </source>
</reference>
<dbReference type="GO" id="GO:0004674">
    <property type="term" value="F:protein serine/threonine kinase activity"/>
    <property type="evidence" value="ECO:0007669"/>
    <property type="project" value="TreeGrafter"/>
</dbReference>
<organism evidence="2 3">
    <name type="scientific">Dolichospermum flos-aquae CCAP 1403/13F</name>
    <dbReference type="NCBI Taxonomy" id="315271"/>
    <lineage>
        <taxon>Bacteria</taxon>
        <taxon>Bacillati</taxon>
        <taxon>Cyanobacteriota</taxon>
        <taxon>Cyanophyceae</taxon>
        <taxon>Nostocales</taxon>
        <taxon>Aphanizomenonaceae</taxon>
        <taxon>Dolichospermum</taxon>
    </lineage>
</organism>
<dbReference type="Proteomes" id="UP000502433">
    <property type="component" value="Chromosome"/>
</dbReference>
<dbReference type="AlphaFoldDB" id="A0A6H2BWB5"/>
<dbReference type="InterPro" id="IPR002035">
    <property type="entry name" value="VWF_A"/>
</dbReference>
<evidence type="ECO:0000259" key="1">
    <source>
        <dbReference type="PROSITE" id="PS50234"/>
    </source>
</evidence>
<name>A0A6H2BWB5_DOLFA</name>
<dbReference type="InterPro" id="IPR036465">
    <property type="entry name" value="vWFA_dom_sf"/>
</dbReference>
<dbReference type="KEGG" id="dfs:HGD76_02275"/>
<evidence type="ECO:0000313" key="3">
    <source>
        <dbReference type="Proteomes" id="UP000502433"/>
    </source>
</evidence>
<dbReference type="PANTHER" id="PTHR47763">
    <property type="entry name" value="ALPHA-PROTEIN KINASE VWKA"/>
    <property type="match status" value="1"/>
</dbReference>
<accession>A0A6H2BWB5</accession>
<feature type="domain" description="VWFA" evidence="1">
    <location>
        <begin position="12"/>
        <end position="181"/>
    </location>
</feature>
<proteinExistence type="predicted"/>
<dbReference type="SUPFAM" id="SSF53300">
    <property type="entry name" value="vWA-like"/>
    <property type="match status" value="1"/>
</dbReference>
<dbReference type="PANTHER" id="PTHR47763:SF1">
    <property type="entry name" value="DUF659 DOMAIN-CONTAINING PROTEIN"/>
    <property type="match status" value="1"/>
</dbReference>
<dbReference type="GO" id="GO:0005737">
    <property type="term" value="C:cytoplasm"/>
    <property type="evidence" value="ECO:0007669"/>
    <property type="project" value="TreeGrafter"/>
</dbReference>
<dbReference type="PROSITE" id="PS50234">
    <property type="entry name" value="VWFA"/>
    <property type="match status" value="1"/>
</dbReference>
<gene>
    <name evidence="2" type="ORF">HGD76_02275</name>
</gene>
<dbReference type="Gene3D" id="3.40.50.410">
    <property type="entry name" value="von Willebrand factor, type A domain"/>
    <property type="match status" value="1"/>
</dbReference>